<evidence type="ECO:0000313" key="1">
    <source>
        <dbReference type="EMBL" id="KAL5108509.1"/>
    </source>
</evidence>
<dbReference type="Proteomes" id="UP001651158">
    <property type="component" value="Unassembled WGS sequence"/>
</dbReference>
<gene>
    <name evidence="1" type="ORF">TcWFU_001614</name>
    <name evidence="2" type="ORF">TcWFU_005209</name>
</gene>
<reference evidence="1 3" key="1">
    <citation type="journal article" date="2022" name="Front. Cell. Infect. Microbiol.">
        <title>The Genomes of Two Strains of Taenia crassiceps the Animal Model for the Study of Human Cysticercosis.</title>
        <authorList>
            <person name="Bobes R.J."/>
            <person name="Estrada K."/>
            <person name="Rios-Valencia D.G."/>
            <person name="Calderon-Gallegos A."/>
            <person name="de la Torre P."/>
            <person name="Carrero J.C."/>
            <person name="Sanchez-Flores A."/>
            <person name="Laclette J.P."/>
        </authorList>
    </citation>
    <scope>NUCLEOTIDE SEQUENCE [LARGE SCALE GENOMIC DNA]</scope>
    <source>
        <strain evidence="1">WFUcys</strain>
    </source>
</reference>
<reference evidence="1" key="2">
    <citation type="submission" date="2024-12" db="EMBL/GenBank/DDBJ databases">
        <authorList>
            <person name="Estrada K."/>
            <person name="Bobes R.J."/>
            <person name="Sanchez-Flores A."/>
            <person name="Laclette J.P."/>
        </authorList>
    </citation>
    <scope>NUCLEOTIDE SEQUENCE</scope>
    <source>
        <strain evidence="1">WFUcys</strain>
        <tissue evidence="1">Peritoneal cavity of infected mice</tissue>
    </source>
</reference>
<keyword evidence="3" id="KW-1185">Reference proteome</keyword>
<accession>A0ABR4QFL5</accession>
<dbReference type="EMBL" id="JAKROA010000003">
    <property type="protein sequence ID" value="KAL5108932.1"/>
    <property type="molecule type" value="Genomic_DNA"/>
</dbReference>
<evidence type="ECO:0000313" key="3">
    <source>
        <dbReference type="Proteomes" id="UP001651158"/>
    </source>
</evidence>
<sequence>MIWSNALHFCPLQFVEECRHRVLGALVAFTSSYITPPPTTCSTVEQHIVLHRVALQHTLRCGALYRANEGVNKDKLDCAVSPSQVHESGGIERVLVHASARAPLLSCEDCSLKTVVVQPTELPPSTYLEQGKKLLSTMCVMLIERRLGEREKERKAERLATLPPYTNSFVRTHRNVCHLISVS</sequence>
<name>A0ABR4QFL5_9CEST</name>
<dbReference type="EMBL" id="JAKROA010000003">
    <property type="protein sequence ID" value="KAL5108509.1"/>
    <property type="molecule type" value="Genomic_DNA"/>
</dbReference>
<comment type="caution">
    <text evidence="1">The sequence shown here is derived from an EMBL/GenBank/DDBJ whole genome shotgun (WGS) entry which is preliminary data.</text>
</comment>
<organism evidence="1 3">
    <name type="scientific">Taenia crassiceps</name>
    <dbReference type="NCBI Taxonomy" id="6207"/>
    <lineage>
        <taxon>Eukaryota</taxon>
        <taxon>Metazoa</taxon>
        <taxon>Spiralia</taxon>
        <taxon>Lophotrochozoa</taxon>
        <taxon>Platyhelminthes</taxon>
        <taxon>Cestoda</taxon>
        <taxon>Eucestoda</taxon>
        <taxon>Cyclophyllidea</taxon>
        <taxon>Taeniidae</taxon>
        <taxon>Taenia</taxon>
    </lineage>
</organism>
<proteinExistence type="predicted"/>
<protein>
    <submittedName>
        <fullName evidence="1">Uncharacterized protein</fullName>
    </submittedName>
</protein>
<evidence type="ECO:0000313" key="2">
    <source>
        <dbReference type="EMBL" id="KAL5108932.1"/>
    </source>
</evidence>